<accession>X1FJN5</accession>
<dbReference type="EMBL" id="BARU01010118">
    <property type="protein sequence ID" value="GAH45167.1"/>
    <property type="molecule type" value="Genomic_DNA"/>
</dbReference>
<gene>
    <name evidence="2" type="ORF">S03H2_19378</name>
</gene>
<organism evidence="2">
    <name type="scientific">marine sediment metagenome</name>
    <dbReference type="NCBI Taxonomy" id="412755"/>
    <lineage>
        <taxon>unclassified sequences</taxon>
        <taxon>metagenomes</taxon>
        <taxon>ecological metagenomes</taxon>
    </lineage>
</organism>
<comment type="caution">
    <text evidence="2">The sequence shown here is derived from an EMBL/GenBank/DDBJ whole genome shotgun (WGS) entry which is preliminary data.</text>
</comment>
<dbReference type="AlphaFoldDB" id="X1FJN5"/>
<reference evidence="2" key="1">
    <citation type="journal article" date="2014" name="Front. Microbiol.">
        <title>High frequency of phylogenetically diverse reductive dehalogenase-homologous genes in deep subseafloor sedimentary metagenomes.</title>
        <authorList>
            <person name="Kawai M."/>
            <person name="Futagami T."/>
            <person name="Toyoda A."/>
            <person name="Takaki Y."/>
            <person name="Nishi S."/>
            <person name="Hori S."/>
            <person name="Arai W."/>
            <person name="Tsubouchi T."/>
            <person name="Morono Y."/>
            <person name="Uchiyama I."/>
            <person name="Ito T."/>
            <person name="Fujiyama A."/>
            <person name="Inagaki F."/>
            <person name="Takami H."/>
        </authorList>
    </citation>
    <scope>NUCLEOTIDE SEQUENCE</scope>
    <source>
        <strain evidence="2">Expedition CK06-06</strain>
    </source>
</reference>
<sequence length="107" mass="12900">HRYKNQPKEKKRQRDERAKRWLAEHPEKARQIQQRKQARQKAKRARQRYQTAQYVIWRKCPIPLGTVVRMLSYSKAGGRMRVEWGEQIVELPFCCVKRIDKEAVPVS</sequence>
<evidence type="ECO:0000313" key="2">
    <source>
        <dbReference type="EMBL" id="GAH45167.1"/>
    </source>
</evidence>
<feature type="compositionally biased region" description="Basic and acidic residues" evidence="1">
    <location>
        <begin position="1"/>
        <end position="30"/>
    </location>
</feature>
<evidence type="ECO:0000256" key="1">
    <source>
        <dbReference type="SAM" id="MobiDB-lite"/>
    </source>
</evidence>
<protein>
    <submittedName>
        <fullName evidence="2">Uncharacterized protein</fullName>
    </submittedName>
</protein>
<feature type="region of interest" description="Disordered" evidence="1">
    <location>
        <begin position="1"/>
        <end position="44"/>
    </location>
</feature>
<feature type="non-terminal residue" evidence="2">
    <location>
        <position position="1"/>
    </location>
</feature>
<name>X1FJN5_9ZZZZ</name>
<proteinExistence type="predicted"/>